<keyword evidence="1" id="KW-0732">Signal</keyword>
<gene>
    <name evidence="4" type="ORF">R1sor_022079</name>
</gene>
<feature type="signal peptide" evidence="1">
    <location>
        <begin position="1"/>
        <end position="20"/>
    </location>
</feature>
<evidence type="ECO:0000313" key="5">
    <source>
        <dbReference type="Proteomes" id="UP001633002"/>
    </source>
</evidence>
<feature type="domain" description="Reverse transcriptase" evidence="2">
    <location>
        <begin position="23"/>
        <end position="126"/>
    </location>
</feature>
<proteinExistence type="predicted"/>
<dbReference type="Pfam" id="PF00078">
    <property type="entry name" value="RVT_1"/>
    <property type="match status" value="1"/>
</dbReference>
<evidence type="ECO:0000259" key="3">
    <source>
        <dbReference type="Pfam" id="PF13966"/>
    </source>
</evidence>
<dbReference type="PANTHER" id="PTHR33116:SF86">
    <property type="entry name" value="REVERSE TRANSCRIPTASE DOMAIN-CONTAINING PROTEIN"/>
    <property type="match status" value="1"/>
</dbReference>
<dbReference type="EMBL" id="JBJQOH010000007">
    <property type="protein sequence ID" value="KAL3679123.1"/>
    <property type="molecule type" value="Genomic_DNA"/>
</dbReference>
<feature type="domain" description="Reverse transcriptase zinc-binding" evidence="3">
    <location>
        <begin position="482"/>
        <end position="562"/>
    </location>
</feature>
<accession>A0ABD3GIU4</accession>
<reference evidence="4 5" key="1">
    <citation type="submission" date="2024-09" db="EMBL/GenBank/DDBJ databases">
        <title>Chromosome-scale assembly of Riccia sorocarpa.</title>
        <authorList>
            <person name="Paukszto L."/>
        </authorList>
    </citation>
    <scope>NUCLEOTIDE SEQUENCE [LARGE SCALE GENOMIC DNA]</scope>
    <source>
        <strain evidence="4">LP-2024</strain>
        <tissue evidence="4">Aerial parts of the thallus</tissue>
    </source>
</reference>
<dbReference type="InterPro" id="IPR026960">
    <property type="entry name" value="RVT-Znf"/>
</dbReference>
<evidence type="ECO:0000256" key="1">
    <source>
        <dbReference type="SAM" id="SignalP"/>
    </source>
</evidence>
<comment type="caution">
    <text evidence="4">The sequence shown here is derived from an EMBL/GenBank/DDBJ whole genome shotgun (WGS) entry which is preliminary data.</text>
</comment>
<feature type="chain" id="PRO_5044869513" description="Reverse transcriptase domain-containing protein" evidence="1">
    <location>
        <begin position="21"/>
        <end position="753"/>
    </location>
</feature>
<evidence type="ECO:0000313" key="4">
    <source>
        <dbReference type="EMBL" id="KAL3679123.1"/>
    </source>
</evidence>
<dbReference type="PANTHER" id="PTHR33116">
    <property type="entry name" value="REVERSE TRANSCRIPTASE ZINC-BINDING DOMAIN-CONTAINING PROTEIN-RELATED-RELATED"/>
    <property type="match status" value="1"/>
</dbReference>
<sequence length="753" mass="85757">MGFGSHFILLLKGLVENATSVVHLNGAFTSEVQLQRGVRQGCPIAPMLFTLSTQPLMELLQKAQVRGQLQGLEAGNGMQVLDALFADDTDLLLHADEENWQKATEIIHKFEVMSGARLNVSKSLVIPIGFKEPPDWLRRTGCKLALEGEVWSYLGCPIGIDLSEEQVMQWMLDRMTKRLSHWTNRLLTWESRTVMARHILMAIPTYALMTLGLTTDGYAELARVCSRFIWGANREGADRKAMIAWKKLCGTRNEGGLGLLGFDIQAKALKLKLVTKILNGDDLDWIYLFRSIVEWKVLDTRCRAQEIGCQAENLLITGRKLDLRSTPTAANLLQGWWEVRKFLKLKQDAPLPDDLKIDQVLHLFPDLRNCSEKLHKTSVKLRKKADILVVGDITPASITRLEELDVKGGDMRVTGTMEGPVNYLTWWLRQLGARGHNPTTRLTDPNLWTWRKAGKTFQGWDLLTFQWKQLLGKDLNLHIKLNSVWGLTWDPGRWQLFWQGLWKSELFLRDKTWIWRFMHNGLCVGTRLQKMKVSGGICPWCEEEIESVQHCLLGCGLVNWRWRRLIYLLNYVQPESVSYDNFITFLETALQHQNLRLLMLLLAVAHTRIAWRDRCDRVFKRKATASLALTVITKCIGIGKEATAEHSSGSKCDKIKAGVAYLELMLSEENIERRRREFDAERLEQDAISNEGRSPPMSLAATGLESSGFEYLETDAAAQQRCYGRLIPNKLHTTWEAMKNNLAGRASTECGPM</sequence>
<keyword evidence="5" id="KW-1185">Reference proteome</keyword>
<dbReference type="Pfam" id="PF13966">
    <property type="entry name" value="zf-RVT"/>
    <property type="match status" value="1"/>
</dbReference>
<name>A0ABD3GIU4_9MARC</name>
<dbReference type="Proteomes" id="UP001633002">
    <property type="component" value="Unassembled WGS sequence"/>
</dbReference>
<protein>
    <recommendedName>
        <fullName evidence="6">Reverse transcriptase domain-containing protein</fullName>
    </recommendedName>
</protein>
<dbReference type="InterPro" id="IPR000477">
    <property type="entry name" value="RT_dom"/>
</dbReference>
<evidence type="ECO:0000259" key="2">
    <source>
        <dbReference type="Pfam" id="PF00078"/>
    </source>
</evidence>
<organism evidence="4 5">
    <name type="scientific">Riccia sorocarpa</name>
    <dbReference type="NCBI Taxonomy" id="122646"/>
    <lineage>
        <taxon>Eukaryota</taxon>
        <taxon>Viridiplantae</taxon>
        <taxon>Streptophyta</taxon>
        <taxon>Embryophyta</taxon>
        <taxon>Marchantiophyta</taxon>
        <taxon>Marchantiopsida</taxon>
        <taxon>Marchantiidae</taxon>
        <taxon>Marchantiales</taxon>
        <taxon>Ricciaceae</taxon>
        <taxon>Riccia</taxon>
    </lineage>
</organism>
<evidence type="ECO:0008006" key="6">
    <source>
        <dbReference type="Google" id="ProtNLM"/>
    </source>
</evidence>
<dbReference type="AlphaFoldDB" id="A0ABD3GIU4"/>